<evidence type="ECO:0000259" key="2">
    <source>
        <dbReference type="Pfam" id="PF22725"/>
    </source>
</evidence>
<protein>
    <submittedName>
        <fullName evidence="3">Gfo/Idh/MocA family oxidoreductase</fullName>
    </submittedName>
</protein>
<name>A0ABS6D6T6_9FIRM</name>
<feature type="domain" description="GFO/IDH/MocA-like oxidoreductase" evidence="2">
    <location>
        <begin position="136"/>
        <end position="258"/>
    </location>
</feature>
<feature type="domain" description="Gfo/Idh/MocA-like oxidoreductase N-terminal" evidence="1">
    <location>
        <begin position="2"/>
        <end position="114"/>
    </location>
</feature>
<dbReference type="Pfam" id="PF01408">
    <property type="entry name" value="GFO_IDH_MocA"/>
    <property type="match status" value="1"/>
</dbReference>
<sequence length="381" mass="43502">MLRIGIAGIGYIAETYIKLQAERKIKGCVICAICSRNREHMQEVQSGYKLDNAELYTDYGVMLDSGRIDAVLICTPHRMHIKMAREALDRGIHALVEKPVGVCIDEGEELLHTVHLHPELTAGVLYCRRTSKAYGELRRMISGGELGAIKRVNWLITNLYRTQAYHSSQAWKGTWKGEGGGLLLTQVSHQMDLLVWLMGMPGQVQGFCGYGIEREIEVENEVLLQMWYPGNTTVQFIASSREFPGTNRIEISGSKGQVILENDRDMRYRKLTLDEREYSRTTDEVYGSIPYVEETKRFDDADNSVQQAAIVNNFIQAVQGRENVLCPVEEALKSLELINGAYLSSWREQAVRFPLNSREYKEEWEKRCNEKEGNDKQCHNR</sequence>
<dbReference type="InterPro" id="IPR052515">
    <property type="entry name" value="Gfo/Idh/MocA_Oxidoreductase"/>
</dbReference>
<accession>A0ABS6D6T6</accession>
<dbReference type="InterPro" id="IPR055170">
    <property type="entry name" value="GFO_IDH_MocA-like_dom"/>
</dbReference>
<keyword evidence="4" id="KW-1185">Reference proteome</keyword>
<dbReference type="Proteomes" id="UP000723714">
    <property type="component" value="Unassembled WGS sequence"/>
</dbReference>
<dbReference type="PANTHER" id="PTHR43249:SF1">
    <property type="entry name" value="D-GLUCOSIDE 3-DEHYDROGENASE"/>
    <property type="match status" value="1"/>
</dbReference>
<dbReference type="InterPro" id="IPR000683">
    <property type="entry name" value="Gfo/Idh/MocA-like_OxRdtase_N"/>
</dbReference>
<dbReference type="RefSeq" id="WP_216243360.1">
    <property type="nucleotide sequence ID" value="NZ_JABACJ020000015.1"/>
</dbReference>
<gene>
    <name evidence="3" type="ORF">HGO97_015225</name>
</gene>
<proteinExistence type="predicted"/>
<dbReference type="Pfam" id="PF22725">
    <property type="entry name" value="GFO_IDH_MocA_C3"/>
    <property type="match status" value="1"/>
</dbReference>
<reference evidence="3 4" key="1">
    <citation type="submission" date="2021-06" db="EMBL/GenBank/DDBJ databases">
        <title>Faecalicatena sp. nov. isolated from porcine feces.</title>
        <authorList>
            <person name="Oh B.S."/>
            <person name="Lee J.H."/>
        </authorList>
    </citation>
    <scope>NUCLEOTIDE SEQUENCE [LARGE SCALE GENOMIC DNA]</scope>
    <source>
        <strain evidence="3 4">AGMB00832</strain>
    </source>
</reference>
<dbReference type="PANTHER" id="PTHR43249">
    <property type="entry name" value="UDP-N-ACETYL-2-AMINO-2-DEOXY-D-GLUCURONATE OXIDASE"/>
    <property type="match status" value="1"/>
</dbReference>
<organism evidence="3 4">
    <name type="scientific">Faecalicatena faecalis</name>
    <dbReference type="NCBI Taxonomy" id="2726362"/>
    <lineage>
        <taxon>Bacteria</taxon>
        <taxon>Bacillati</taxon>
        <taxon>Bacillota</taxon>
        <taxon>Clostridia</taxon>
        <taxon>Lachnospirales</taxon>
        <taxon>Lachnospiraceae</taxon>
        <taxon>Faecalicatena</taxon>
    </lineage>
</organism>
<dbReference type="EMBL" id="JABACJ020000015">
    <property type="protein sequence ID" value="MBU3877161.1"/>
    <property type="molecule type" value="Genomic_DNA"/>
</dbReference>
<evidence type="ECO:0000313" key="3">
    <source>
        <dbReference type="EMBL" id="MBU3877161.1"/>
    </source>
</evidence>
<evidence type="ECO:0000259" key="1">
    <source>
        <dbReference type="Pfam" id="PF01408"/>
    </source>
</evidence>
<evidence type="ECO:0000313" key="4">
    <source>
        <dbReference type="Proteomes" id="UP000723714"/>
    </source>
</evidence>
<comment type="caution">
    <text evidence="3">The sequence shown here is derived from an EMBL/GenBank/DDBJ whole genome shotgun (WGS) entry which is preliminary data.</text>
</comment>